<evidence type="ECO:0000313" key="9">
    <source>
        <dbReference type="EMBL" id="KKB59160.1"/>
    </source>
</evidence>
<dbReference type="Pfam" id="PF04616">
    <property type="entry name" value="Glyco_hydro_43"/>
    <property type="match status" value="1"/>
</dbReference>
<dbReference type="Proteomes" id="UP000033047">
    <property type="component" value="Unassembled WGS sequence"/>
</dbReference>
<name>A0A0F5JNK6_9BACT</name>
<evidence type="ECO:0000256" key="7">
    <source>
        <dbReference type="RuleBase" id="RU361187"/>
    </source>
</evidence>
<dbReference type="PANTHER" id="PTHR43772">
    <property type="entry name" value="ENDO-1,4-BETA-XYLANASE"/>
    <property type="match status" value="1"/>
</dbReference>
<accession>A0A0F5JNK6</accession>
<dbReference type="HOGENOM" id="CLU_009397_11_2_10"/>
<dbReference type="CDD" id="cd18620">
    <property type="entry name" value="GH43_XylA-like"/>
    <property type="match status" value="1"/>
</dbReference>
<dbReference type="PANTHER" id="PTHR43772:SF2">
    <property type="entry name" value="PUTATIVE (AFU_ORTHOLOGUE AFUA_2G04480)-RELATED"/>
    <property type="match status" value="1"/>
</dbReference>
<dbReference type="SUPFAM" id="SSF49785">
    <property type="entry name" value="Galactose-binding domain-like"/>
    <property type="match status" value="1"/>
</dbReference>
<dbReference type="STRING" id="927665.HMPREF1535_00719"/>
<evidence type="ECO:0000256" key="6">
    <source>
        <dbReference type="PIRSR" id="PIRSR606710-2"/>
    </source>
</evidence>
<evidence type="ECO:0000256" key="2">
    <source>
        <dbReference type="ARBA" id="ARBA00022651"/>
    </source>
</evidence>
<evidence type="ECO:0000313" key="10">
    <source>
        <dbReference type="Proteomes" id="UP000033047"/>
    </source>
</evidence>
<comment type="caution">
    <text evidence="9">The sequence shown here is derived from an EMBL/GenBank/DDBJ whole genome shotgun (WGS) entry which is preliminary data.</text>
</comment>
<keyword evidence="2" id="KW-0858">Xylan degradation</keyword>
<dbReference type="InterPro" id="IPR006710">
    <property type="entry name" value="Glyco_hydro_43"/>
</dbReference>
<dbReference type="Pfam" id="PF03422">
    <property type="entry name" value="CBM_6"/>
    <property type="match status" value="1"/>
</dbReference>
<evidence type="ECO:0000256" key="5">
    <source>
        <dbReference type="ARBA" id="ARBA00023295"/>
    </source>
</evidence>
<comment type="similarity">
    <text evidence="1 7">Belongs to the glycosyl hydrolase 43 family.</text>
</comment>
<proteinExistence type="inferred from homology"/>
<dbReference type="Gene3D" id="2.115.10.20">
    <property type="entry name" value="Glycosyl hydrolase domain, family 43"/>
    <property type="match status" value="1"/>
</dbReference>
<keyword evidence="4" id="KW-0119">Carbohydrate metabolism</keyword>
<dbReference type="CDD" id="cd04084">
    <property type="entry name" value="CBM6_xylanase-like"/>
    <property type="match status" value="1"/>
</dbReference>
<keyword evidence="2" id="KW-0624">Polysaccharide degradation</keyword>
<dbReference type="SUPFAM" id="SSF75005">
    <property type="entry name" value="Arabinanase/levansucrase/invertase"/>
    <property type="match status" value="1"/>
</dbReference>
<dbReference type="GO" id="GO:0004553">
    <property type="term" value="F:hydrolase activity, hydrolyzing O-glycosyl compounds"/>
    <property type="evidence" value="ECO:0007669"/>
    <property type="project" value="InterPro"/>
</dbReference>
<evidence type="ECO:0000256" key="1">
    <source>
        <dbReference type="ARBA" id="ARBA00009865"/>
    </source>
</evidence>
<evidence type="ECO:0000256" key="3">
    <source>
        <dbReference type="ARBA" id="ARBA00022801"/>
    </source>
</evidence>
<organism evidence="9 10">
    <name type="scientific">Parabacteroides goldsteinii DSM 19448 = WAL 12034</name>
    <dbReference type="NCBI Taxonomy" id="927665"/>
    <lineage>
        <taxon>Bacteria</taxon>
        <taxon>Pseudomonadati</taxon>
        <taxon>Bacteroidota</taxon>
        <taxon>Bacteroidia</taxon>
        <taxon>Bacteroidales</taxon>
        <taxon>Tannerellaceae</taxon>
        <taxon>Parabacteroides</taxon>
    </lineage>
</organism>
<keyword evidence="5 7" id="KW-0326">Glycosidase</keyword>
<dbReference type="InterPro" id="IPR005084">
    <property type="entry name" value="CBM6"/>
</dbReference>
<dbReference type="InterPro" id="IPR023296">
    <property type="entry name" value="Glyco_hydro_beta-prop_sf"/>
</dbReference>
<sequence>MFYSYMNYFFLVSGLFIAGVFTGCQFDGKRQSNDKVTVVSTNRMLNPIAPPGLYIADPEVRQMPDGRVYVYGSRDEPGNAWCSRSYNVLSSSDLVNWSVEQFSFATDGPGKQVDYTDRILYAPDCIHHNGKYYLYYCLAGGGDDEGVAVSSSPYGPFRDGKVIEGIKGIDPSVFIDDDGQAYLFWGQGYAKGAKLSKDMLSIEGAVHDSLLTYETHFFNEGSSVRKRNGIYYFVYGSHSQHGESNCATLDYATATSPLGPYTYRGVIIDNWGSGRNLVNNHGCIVEINGQWYIAYHRPTHASATMRKACLEPIIFNPDGTIPQVEMTTQGIGGPISPLYRMDAARACLMSGNVMVAVRRPDNDIPVEYLADIRDGDYAYWKYYDFTDTKVNHFVCKTWDRNKAAQIEIRLDSPEGELIGTCDITPMEGETAYAIHETNIKSVTGKHALVFVFKAVDPAVKGLDLMNLEWFVFENRKE</sequence>
<protein>
    <recommendedName>
        <fullName evidence="8">CBM6 domain-containing protein</fullName>
    </recommendedName>
</protein>
<dbReference type="InterPro" id="IPR052176">
    <property type="entry name" value="Glycosyl_Hydrlase_43_Enz"/>
</dbReference>
<keyword evidence="3 7" id="KW-0378">Hydrolase</keyword>
<dbReference type="GO" id="GO:0030246">
    <property type="term" value="F:carbohydrate binding"/>
    <property type="evidence" value="ECO:0007669"/>
    <property type="project" value="InterPro"/>
</dbReference>
<dbReference type="GO" id="GO:0045493">
    <property type="term" value="P:xylan catabolic process"/>
    <property type="evidence" value="ECO:0007669"/>
    <property type="project" value="UniProtKB-KW"/>
</dbReference>
<dbReference type="AlphaFoldDB" id="A0A0F5JNK6"/>
<dbReference type="RefSeq" id="WP_235438336.1">
    <property type="nucleotide sequence ID" value="NZ_KQ033912.1"/>
</dbReference>
<dbReference type="PATRIC" id="fig|927665.4.peg.728"/>
<gene>
    <name evidence="9" type="ORF">HMPREF1535_00719</name>
</gene>
<feature type="site" description="Important for catalytic activity, responsible for pKa modulation of the active site Glu and correct orientation of both the proton donor and substrate" evidence="6">
    <location>
        <position position="170"/>
    </location>
</feature>
<dbReference type="InterPro" id="IPR008979">
    <property type="entry name" value="Galactose-bd-like_sf"/>
</dbReference>
<dbReference type="Gene3D" id="2.60.120.260">
    <property type="entry name" value="Galactose-binding domain-like"/>
    <property type="match status" value="1"/>
</dbReference>
<feature type="domain" description="CBM6" evidence="8">
    <location>
        <begin position="372"/>
        <end position="473"/>
    </location>
</feature>
<evidence type="ECO:0000259" key="8">
    <source>
        <dbReference type="Pfam" id="PF03422"/>
    </source>
</evidence>
<reference evidence="9 10" key="1">
    <citation type="submission" date="2013-04" db="EMBL/GenBank/DDBJ databases">
        <title>The Genome Sequence of Parabacteroides goldsteinii DSM 19448.</title>
        <authorList>
            <consortium name="The Broad Institute Genomics Platform"/>
            <person name="Earl A."/>
            <person name="Ward D."/>
            <person name="Feldgarden M."/>
            <person name="Gevers D."/>
            <person name="Martens E."/>
            <person name="Sakamoto M."/>
            <person name="Benno Y."/>
            <person name="Song Y."/>
            <person name="Liu C."/>
            <person name="Lee J."/>
            <person name="Bolanos M."/>
            <person name="Vaisanen M.L."/>
            <person name="Finegold S.M."/>
            <person name="Walker B."/>
            <person name="Young S."/>
            <person name="Zeng Q."/>
            <person name="Gargeya S."/>
            <person name="Fitzgerald M."/>
            <person name="Haas B."/>
            <person name="Abouelleil A."/>
            <person name="Allen A.W."/>
            <person name="Alvarado L."/>
            <person name="Arachchi H.M."/>
            <person name="Berlin A.M."/>
            <person name="Chapman S.B."/>
            <person name="Gainer-Dewar J."/>
            <person name="Goldberg J."/>
            <person name="Griggs A."/>
            <person name="Gujja S."/>
            <person name="Hansen M."/>
            <person name="Howarth C."/>
            <person name="Imamovic A."/>
            <person name="Ireland A."/>
            <person name="Larimer J."/>
            <person name="McCowan C."/>
            <person name="Murphy C."/>
            <person name="Pearson M."/>
            <person name="Poon T.W."/>
            <person name="Priest M."/>
            <person name="Roberts A."/>
            <person name="Saif S."/>
            <person name="Shea T."/>
            <person name="Sisk P."/>
            <person name="Sykes S."/>
            <person name="Wortman J."/>
            <person name="Nusbaum C."/>
            <person name="Birren B."/>
        </authorList>
    </citation>
    <scope>NUCLEOTIDE SEQUENCE [LARGE SCALE GENOMIC DNA]</scope>
    <source>
        <strain evidence="9 10">DSM 19448</strain>
    </source>
</reference>
<dbReference type="EMBL" id="AQHV01000003">
    <property type="protein sequence ID" value="KKB59160.1"/>
    <property type="molecule type" value="Genomic_DNA"/>
</dbReference>
<evidence type="ECO:0000256" key="4">
    <source>
        <dbReference type="ARBA" id="ARBA00023277"/>
    </source>
</evidence>